<dbReference type="RefSeq" id="WP_012867423.1">
    <property type="nucleotide sequence ID" value="NC_013521.1"/>
</dbReference>
<gene>
    <name evidence="3" type="ordered locus">Sked_24420</name>
</gene>
<evidence type="ECO:0000313" key="3">
    <source>
        <dbReference type="EMBL" id="ACZ22354.1"/>
    </source>
</evidence>
<feature type="region of interest" description="Disordered" evidence="1">
    <location>
        <begin position="43"/>
        <end position="67"/>
    </location>
</feature>
<reference evidence="3 4" key="1">
    <citation type="journal article" date="2009" name="Stand. Genomic Sci.">
        <title>Complete genome sequence of Sanguibacter keddieii type strain (ST-74).</title>
        <authorList>
            <person name="Ivanova N."/>
            <person name="Sikorski J."/>
            <person name="Sims D."/>
            <person name="Brettin T."/>
            <person name="Detter J.C."/>
            <person name="Han C."/>
            <person name="Lapidus A."/>
            <person name="Copeland A."/>
            <person name="Glavina Del Rio T."/>
            <person name="Nolan M."/>
            <person name="Chen F."/>
            <person name="Lucas S."/>
            <person name="Tice H."/>
            <person name="Cheng J.F."/>
            <person name="Bruce D."/>
            <person name="Goodwin L."/>
            <person name="Pitluck S."/>
            <person name="Pati A."/>
            <person name="Mavromatis K."/>
            <person name="Chen A."/>
            <person name="Palaniappan K."/>
            <person name="D'haeseleer P."/>
            <person name="Chain P."/>
            <person name="Bristow J."/>
            <person name="Eisen J.A."/>
            <person name="Markowitz V."/>
            <person name="Hugenholtz P."/>
            <person name="Goker M."/>
            <person name="Pukall R."/>
            <person name="Klenk H.P."/>
            <person name="Kyrpides N.C."/>
        </authorList>
    </citation>
    <scope>NUCLEOTIDE SEQUENCE [LARGE SCALE GENOMIC DNA]</scope>
    <source>
        <strain evidence="4">ATCC 51767 / DSM 10542 / NCFB 3025 / ST-74</strain>
    </source>
</reference>
<dbReference type="EMBL" id="CP001819">
    <property type="protein sequence ID" value="ACZ22354.1"/>
    <property type="molecule type" value="Genomic_DNA"/>
</dbReference>
<keyword evidence="2" id="KW-0732">Signal</keyword>
<sequence>MNHRTLAALALASLVALSGACSSAADTEAPDLWVATEVTVPPTAQERIDAAKDPRPRPPRASQPTSADLWRSTLDAQWFDLGVEGQAEICDSWRTLGNAEAHTLLLVPDTISAYEVGEKLEGELCLDYPG</sequence>
<evidence type="ECO:0000256" key="2">
    <source>
        <dbReference type="SAM" id="SignalP"/>
    </source>
</evidence>
<accession>D1BJU5</accession>
<protein>
    <submittedName>
        <fullName evidence="3">Uncharacterized protein</fullName>
    </submittedName>
</protein>
<organism evidence="3 4">
    <name type="scientific">Sanguibacter keddieii (strain ATCC 51767 / DSM 10542 / NCFB 3025 / ST-74)</name>
    <dbReference type="NCBI Taxonomy" id="446469"/>
    <lineage>
        <taxon>Bacteria</taxon>
        <taxon>Bacillati</taxon>
        <taxon>Actinomycetota</taxon>
        <taxon>Actinomycetes</taxon>
        <taxon>Micrococcales</taxon>
        <taxon>Sanguibacteraceae</taxon>
        <taxon>Sanguibacter</taxon>
    </lineage>
</organism>
<feature type="compositionally biased region" description="Basic and acidic residues" evidence="1">
    <location>
        <begin position="46"/>
        <end position="56"/>
    </location>
</feature>
<dbReference type="AlphaFoldDB" id="D1BJU5"/>
<evidence type="ECO:0000256" key="1">
    <source>
        <dbReference type="SAM" id="MobiDB-lite"/>
    </source>
</evidence>
<feature type="chain" id="PRO_5003020549" evidence="2">
    <location>
        <begin position="25"/>
        <end position="130"/>
    </location>
</feature>
<evidence type="ECO:0000313" key="4">
    <source>
        <dbReference type="Proteomes" id="UP000000322"/>
    </source>
</evidence>
<feature type="signal peptide" evidence="2">
    <location>
        <begin position="1"/>
        <end position="24"/>
    </location>
</feature>
<proteinExistence type="predicted"/>
<dbReference type="Proteomes" id="UP000000322">
    <property type="component" value="Chromosome"/>
</dbReference>
<dbReference type="HOGENOM" id="CLU_1936644_0_0_11"/>
<name>D1BJU5_SANKS</name>
<keyword evidence="4" id="KW-1185">Reference proteome</keyword>
<dbReference type="PROSITE" id="PS51257">
    <property type="entry name" value="PROKAR_LIPOPROTEIN"/>
    <property type="match status" value="1"/>
</dbReference>
<dbReference type="KEGG" id="ske:Sked_24420"/>